<evidence type="ECO:0000256" key="2">
    <source>
        <dbReference type="SAM" id="SignalP"/>
    </source>
</evidence>
<gene>
    <name evidence="4" type="ORF">ABS766_00995</name>
</gene>
<dbReference type="InterPro" id="IPR044023">
    <property type="entry name" value="Ig_7"/>
</dbReference>
<name>A0ABW8YRR7_9FLAO</name>
<dbReference type="EMBL" id="JBELPZ010000001">
    <property type="protein sequence ID" value="MFL9842983.1"/>
    <property type="molecule type" value="Genomic_DNA"/>
</dbReference>
<dbReference type="PROSITE" id="PS50853">
    <property type="entry name" value="FN3"/>
    <property type="match status" value="5"/>
</dbReference>
<dbReference type="Pfam" id="PF19081">
    <property type="entry name" value="Ig_7"/>
    <property type="match status" value="2"/>
</dbReference>
<keyword evidence="1" id="KW-0677">Repeat</keyword>
<dbReference type="Gene3D" id="2.60.40.10">
    <property type="entry name" value="Immunoglobulins"/>
    <property type="match status" value="5"/>
</dbReference>
<proteinExistence type="predicted"/>
<accession>A0ABW8YRR7</accession>
<evidence type="ECO:0000313" key="5">
    <source>
        <dbReference type="Proteomes" id="UP001629156"/>
    </source>
</evidence>
<keyword evidence="2" id="KW-0732">Signal</keyword>
<dbReference type="InterPro" id="IPR050991">
    <property type="entry name" value="ECM_Regulatory_Proteins"/>
</dbReference>
<feature type="domain" description="Fibronectin type-III" evidence="3">
    <location>
        <begin position="509"/>
        <end position="602"/>
    </location>
</feature>
<dbReference type="SMART" id="SM00060">
    <property type="entry name" value="FN3"/>
    <property type="match status" value="5"/>
</dbReference>
<dbReference type="Pfam" id="PF00041">
    <property type="entry name" value="fn3"/>
    <property type="match status" value="3"/>
</dbReference>
<dbReference type="Pfam" id="PF23759">
    <property type="entry name" value="GBD_T9SS_assoc"/>
    <property type="match status" value="1"/>
</dbReference>
<dbReference type="InterPro" id="IPR036116">
    <property type="entry name" value="FN3_sf"/>
</dbReference>
<dbReference type="Pfam" id="PF13585">
    <property type="entry name" value="CHU_C"/>
    <property type="match status" value="1"/>
</dbReference>
<feature type="domain" description="Fibronectin type-III" evidence="3">
    <location>
        <begin position="714"/>
        <end position="804"/>
    </location>
</feature>
<dbReference type="NCBIfam" id="TIGR04131">
    <property type="entry name" value="Bac_Flav_CTERM"/>
    <property type="match status" value="1"/>
</dbReference>
<sequence>MKKIILLFLFLLSTLCSFAQLAEENFEGAWTPYPATLGFGEGNYGPSGWYIRNVAPNGPGKFWAQQESNSDYPAYGGSGHAAFLDRDNAPGTGTNLTEDWLITKQFTLPENAELHFFSRLTLNNNQGSVYDVRMGTDPTDPSTFISLIDSDGWTELEINPVQLDYVEKVIDIAGTAGDQVYIAFIMKGDQMDRWLIDNVKVVSECLAPTESSLTATNLGATTADLSWDNPSGATSWEVEVVADDDVPVGQGVVYTGTLPITVENLTASTCYKFYVRAVCGDGGTSDWIGPENFCTGVCEAEDQCTYSFVVWDSWGDGWNGNTMTVSQNGITMGTLTMTGGAGPNTISIALCDDQPLQLFWNSGGGFPGEVGVSIINNFGQTIFTKNPGTGSQNTSLYNATIDCDTPLCLPTSGLTVTGITTYTANLGWTGPATGNWEYYVVPTGAPAPTATTAGVVTTTNPVTATTVTTTGEDLDPDTTYQFYVRLICTDGTSTWAGPFSFTTLPTCPKPINITTTAIGMETVTIGWTETGTATQWEVYVVTNGSPAPTATTEGVVTTDNPLEYNTGLTAGTIYQVYVKAICTEDTDESQWSAPVTFNTTICNPEDQCIWTFTVWDSWGDGWNGNTMTVSQNGTTIGTLTMTSGAGPNNFTFSVCNDAPLQLFWNSGGSFASEVGVSIKNSFDQTLFTKNPGTGSQNTVLYNTTVDCDTPACLAPTALAAANIDTTTADLSWTGPVGATEWEVVVQPTGGTPPTDATDGENTTLPYNADELTPDTTYQFWVRALCSEDSTSPWAGPFSFTTLPTCPKPITLTATSITSTGALLGWTEAGSASDWEVYVVTAGTAAPTAATDGEDASATSFDASTLNLTPDTNYVFYVRALCGGEDGNSTWAGPFAFHTAIGNDDCSGSVALTVNPDEDCIDTTTANFTGATASATAPCSGINGSDIWYNFEATSTYHGISLSNFNNIASQQPIVISLYEGDSCGNLSLVDCSVNNVLNANGLTPGTVYTVRLTINNSSPTLTTSFDICVNTLNGPSNQNQDECIITTINYDFELPSVTNSTFPTFVNHNAVQGWRTTASDQMMEFWPVPNYENVPSYSGSQFIELNANLVSGVYQDYDTPAAGTVFNYSFAHRGRQGTDTCQLLAGPPGGPYVNVGSPVTTGNTAWSFNTGSYIVPTNQPITRFIFQSVSSVGGASVGNYLDSITFTANNGIITPSPLALDCSSVIANVAANGNGEWVAHTDNPSATVIANPVSNTTTITGFTEEGSYYYDWTTDYCTSTLEITFDGIAVDSPVVVSDITYCQNDAPAVLTAQALPGYTLNWYTDPTGGTPLAGAPTPDTSVAGTTSYYVSQTLSICESNRAEITVTVNPTPDAPLANDVEYCSNTVATPLTATAEPGYTLNWYTVANGGTAVASITPDTSVTGTTVYYVSQTSAEGCESDRTAVSVTINPSIPVVTTFTLPSEICGVPTLMPDKAPGFTTGGTFTSDVTGIVFNTATGEIDVENSLPGTYTITYTITADPDNCIPASTTSDTITISPSVQPVTGFSYPTVFCQNGGNQVPVLDANITAGGTFTAVPAGLSIDATTGEINASASQPGAYDITYTYGGDSTNCVASGSTTFIVTVSPAFVPIVQFDFADSYCFGTASDTPALAPGFTTGGTFTASNGLAINATTGEINISDSAAGIYTVTYTVAADAATCNEGATFSDTFTISNDLSFTLNGNCENNAYIITATPTGDAFNQTGIAFNWTTAQGVPVGNDSPTFNVTDYAATSGITLPAQFVLTVQYADCENSVLYEVADISCNIQRGISPNNDGDNDNFDLMALGVKKLVIFNRYGKEVYSKSNYTTEWHGQTASGDELPTGTYFYSIETNAGENKTGWIYVNRQIN</sequence>
<dbReference type="CDD" id="cd00063">
    <property type="entry name" value="FN3"/>
    <property type="match status" value="4"/>
</dbReference>
<keyword evidence="5" id="KW-1185">Reference proteome</keyword>
<comment type="caution">
    <text evidence="4">The sequence shown here is derived from an EMBL/GenBank/DDBJ whole genome shotgun (WGS) entry which is preliminary data.</text>
</comment>
<dbReference type="PANTHER" id="PTHR46708:SF2">
    <property type="entry name" value="FIBRONECTIN TYPE-III DOMAIN-CONTAINING PROTEIN"/>
    <property type="match status" value="1"/>
</dbReference>
<evidence type="ECO:0000256" key="1">
    <source>
        <dbReference type="ARBA" id="ARBA00022737"/>
    </source>
</evidence>
<feature type="domain" description="Fibronectin type-III" evidence="3">
    <location>
        <begin position="207"/>
        <end position="298"/>
    </location>
</feature>
<dbReference type="NCBIfam" id="NF038128">
    <property type="entry name" value="choice_anch_J"/>
    <property type="match status" value="1"/>
</dbReference>
<feature type="signal peptide" evidence="2">
    <location>
        <begin position="1"/>
        <end position="19"/>
    </location>
</feature>
<dbReference type="RefSeq" id="WP_408083214.1">
    <property type="nucleotide sequence ID" value="NZ_JBELPZ010000001.1"/>
</dbReference>
<evidence type="ECO:0000313" key="4">
    <source>
        <dbReference type="EMBL" id="MFL9842983.1"/>
    </source>
</evidence>
<dbReference type="Proteomes" id="UP001629156">
    <property type="component" value="Unassembled WGS sequence"/>
</dbReference>
<dbReference type="InterPro" id="IPR056600">
    <property type="entry name" value="GBD_T9SS_assoc"/>
</dbReference>
<dbReference type="InterPro" id="IPR026341">
    <property type="entry name" value="T9SS_type_B"/>
</dbReference>
<feature type="chain" id="PRO_5045066406" evidence="2">
    <location>
        <begin position="20"/>
        <end position="1887"/>
    </location>
</feature>
<feature type="domain" description="Fibronectin type-III" evidence="3">
    <location>
        <begin position="807"/>
        <end position="901"/>
    </location>
</feature>
<dbReference type="SUPFAM" id="SSF49265">
    <property type="entry name" value="Fibronectin type III"/>
    <property type="match status" value="3"/>
</dbReference>
<dbReference type="InterPro" id="IPR013783">
    <property type="entry name" value="Ig-like_fold"/>
</dbReference>
<organism evidence="4 5">
    <name type="scientific">Flavobacterium rhizosphaerae</name>
    <dbReference type="NCBI Taxonomy" id="3163298"/>
    <lineage>
        <taxon>Bacteria</taxon>
        <taxon>Pseudomonadati</taxon>
        <taxon>Bacteroidota</taxon>
        <taxon>Flavobacteriia</taxon>
        <taxon>Flavobacteriales</taxon>
        <taxon>Flavobacteriaceae</taxon>
        <taxon>Flavobacterium</taxon>
    </lineage>
</organism>
<dbReference type="PANTHER" id="PTHR46708">
    <property type="entry name" value="TENASCIN"/>
    <property type="match status" value="1"/>
</dbReference>
<feature type="domain" description="Fibronectin type-III" evidence="3">
    <location>
        <begin position="410"/>
        <end position="506"/>
    </location>
</feature>
<dbReference type="Gene3D" id="2.60.120.200">
    <property type="match status" value="1"/>
</dbReference>
<protein>
    <submittedName>
        <fullName evidence="4">Fibronectin type III domain-containing protein</fullName>
    </submittedName>
</protein>
<evidence type="ECO:0000259" key="3">
    <source>
        <dbReference type="PROSITE" id="PS50853"/>
    </source>
</evidence>
<reference evidence="4 5" key="1">
    <citation type="submission" date="2024-06" db="EMBL/GenBank/DDBJ databases">
        <authorList>
            <person name="Kaempfer P."/>
            <person name="Viver T."/>
        </authorList>
    </citation>
    <scope>NUCLEOTIDE SEQUENCE [LARGE SCALE GENOMIC DNA]</scope>
    <source>
        <strain evidence="4 5">ST-119</strain>
    </source>
</reference>
<dbReference type="InterPro" id="IPR003961">
    <property type="entry name" value="FN3_dom"/>
</dbReference>